<protein>
    <recommendedName>
        <fullName evidence="3">Fimbrial protein</fullName>
    </recommendedName>
</protein>
<proteinExistence type="predicted"/>
<dbReference type="EMBL" id="JACBYR010000001">
    <property type="protein sequence ID" value="NYE84397.1"/>
    <property type="molecule type" value="Genomic_DNA"/>
</dbReference>
<dbReference type="AlphaFoldDB" id="A0A7Y9IWK6"/>
<gene>
    <name evidence="1" type="ORF">FHW18_003668</name>
</gene>
<name>A0A7Y9IWK6_9BURK</name>
<accession>A0A7Y9IWK6</accession>
<sequence>MKTHCCARRTGTCAFATLLFTLLASGIVFTPLAMAQAPVRCAQVTSGSGGATIVDKSFGPIPIPNRLVTPGSVPFLTPSMSVASEWTPTIGVMCFGSNTTPKQQVRLHVRPSQEFIDELKARNLDVRVQSWFEGQSDEIVVMRDRVSAAVGRTVPLQNIYSVQWNYFADQPRYPFKSGETAPTVAPSMVIRLDYMVADVSRPVDGTIPSGKGLSIKILATGHESTALEIRPFEGNTNIRVGTCPAPAIRVDRPGSGTSAHVDFGYVSLDDLTMQGEAARAETFSVEFIPSSLMSGDCARLANRSVPSLRFTSAGFYRNGMFEGDPNDAAYPGNRVVAVQLSNGAQAVQGANFGDPSTRGYLTFEERTPRRFTATLKRKPGATNQPGRFLIPVTLEAFYY</sequence>
<evidence type="ECO:0000313" key="1">
    <source>
        <dbReference type="EMBL" id="NYE84397.1"/>
    </source>
</evidence>
<reference evidence="1 2" key="1">
    <citation type="submission" date="2020-07" db="EMBL/GenBank/DDBJ databases">
        <title>Genomic Encyclopedia of Type Strains, Phase IV (KMG-V): Genome sequencing to study the core and pangenomes of soil and plant-associated prokaryotes.</title>
        <authorList>
            <person name="Whitman W."/>
        </authorList>
    </citation>
    <scope>NUCLEOTIDE SEQUENCE [LARGE SCALE GENOMIC DNA]</scope>
    <source>
        <strain evidence="1 2">SAS40</strain>
    </source>
</reference>
<dbReference type="Proteomes" id="UP000542125">
    <property type="component" value="Unassembled WGS sequence"/>
</dbReference>
<dbReference type="RefSeq" id="WP_179588083.1">
    <property type="nucleotide sequence ID" value="NZ_JACBYR010000001.1"/>
</dbReference>
<keyword evidence="2" id="KW-1185">Reference proteome</keyword>
<organism evidence="1 2">
    <name type="scientific">Pigmentiphaga litoralis</name>
    <dbReference type="NCBI Taxonomy" id="516702"/>
    <lineage>
        <taxon>Bacteria</taxon>
        <taxon>Pseudomonadati</taxon>
        <taxon>Pseudomonadota</taxon>
        <taxon>Betaproteobacteria</taxon>
        <taxon>Burkholderiales</taxon>
        <taxon>Alcaligenaceae</taxon>
        <taxon>Pigmentiphaga</taxon>
    </lineage>
</organism>
<comment type="caution">
    <text evidence="1">The sequence shown here is derived from an EMBL/GenBank/DDBJ whole genome shotgun (WGS) entry which is preliminary data.</text>
</comment>
<evidence type="ECO:0008006" key="3">
    <source>
        <dbReference type="Google" id="ProtNLM"/>
    </source>
</evidence>
<evidence type="ECO:0000313" key="2">
    <source>
        <dbReference type="Proteomes" id="UP000542125"/>
    </source>
</evidence>